<keyword evidence="5" id="KW-1133">Transmembrane helix</keyword>
<feature type="signal peptide" evidence="6">
    <location>
        <begin position="1"/>
        <end position="23"/>
    </location>
</feature>
<evidence type="ECO:0000313" key="10">
    <source>
        <dbReference type="RefSeq" id="XP_052125837.1"/>
    </source>
</evidence>
<feature type="transmembrane region" description="Helical" evidence="5">
    <location>
        <begin position="749"/>
        <end position="769"/>
    </location>
</feature>
<dbReference type="PANTHER" id="PTHR14611">
    <property type="entry name" value="TECTONIC FAMILY MEMBER"/>
    <property type="match status" value="1"/>
</dbReference>
<dbReference type="OrthoDB" id="184109at2759"/>
<dbReference type="Proteomes" id="UP000504606">
    <property type="component" value="Unplaced"/>
</dbReference>
<dbReference type="Pfam" id="PF07773">
    <property type="entry name" value="TCTN_DUF1619"/>
    <property type="match status" value="2"/>
</dbReference>
<evidence type="ECO:0000256" key="3">
    <source>
        <dbReference type="ARBA" id="ARBA00022794"/>
    </source>
</evidence>
<dbReference type="GeneID" id="113204280"/>
<dbReference type="InterPro" id="IPR040354">
    <property type="entry name" value="TCTN1-3"/>
</dbReference>
<evidence type="ECO:0000259" key="7">
    <source>
        <dbReference type="Pfam" id="PF07773"/>
    </source>
</evidence>
<feature type="chain" id="PRO_5039028242" evidence="6">
    <location>
        <begin position="24"/>
        <end position="775"/>
    </location>
</feature>
<feature type="domain" description="Tectonic-1-3" evidence="7">
    <location>
        <begin position="261"/>
        <end position="444"/>
    </location>
</feature>
<keyword evidence="5" id="KW-0472">Membrane</keyword>
<keyword evidence="4" id="KW-0325">Glycoprotein</keyword>
<dbReference type="Pfam" id="PF25752">
    <property type="entry name" value="DUF1619_N"/>
    <property type="match status" value="1"/>
</dbReference>
<evidence type="ECO:0000256" key="1">
    <source>
        <dbReference type="ARBA" id="ARBA00007633"/>
    </source>
</evidence>
<evidence type="ECO:0000256" key="2">
    <source>
        <dbReference type="ARBA" id="ARBA00022729"/>
    </source>
</evidence>
<keyword evidence="9" id="KW-1185">Reference proteome</keyword>
<keyword evidence="2 6" id="KW-0732">Signal</keyword>
<dbReference type="InterPro" id="IPR011677">
    <property type="entry name" value="TCTN1-3_dom"/>
</dbReference>
<sequence length="775" mass="84934">MKVAKSTMDLVIFLLVLFSQVVGQTVPPTGGSLSSTTDPTTCGIGSITCSTYETLASSIEVPVSSQIPSLETTTSIPAAQEGNAVSPSAIPTENVTKNQFEITTQIQKKTTTSTTTVPPTASPIAQKPLEEATLGYDNSGICACDLTSYSCDINCCCDPECSPFHRTSFSHCQVEGYPPYDNRYCYASKLVFLNNSEHILKQTQNGAFCIVRSNLAGSVLYPSHSAIISNQEFSKLWRQAHVSFWPEPSSGILLSIEKPKPYKAGSPIWVLQNNQILSLELPASGLTTTCSAMKRVPYLLPSSSQCIRKVPSTQKDCEKVSLGLIRQISGIVQSPMLINQTGMISKNNETCPGSICAPVKYFTCSGPPFENSSAESCKNISIDRMVFGLKSSICHGIVKKLMLVFHHNGTAGLEHVEAYMWLLNMSLAEEWSTQSLHQSFSVEFKWITSNSTAEKIMNSTASQAKSVMFSRSGNRGYTVGKPVIAGLKLMSNSNSSKDVTNGSRGSINFHTIELSPDSKQWITLPKSNLYGMCDWTPNQRHIVTFGEDLHVSCGVEVSLKNISSQSMCIGLRMRMLHLLLGHEGGFLENGNLMSEWRRMIAMFGNANVSNPEEWIPLLLDAQAPFSNQAIVDQKEGTDEDRLLQTCENVPLGIQLQVMHGFVGTTLKPQSRIVGASLKFTSIQDIGLACSSETCYQRNESLHLRIVSTVKFVDVSSPAVTRFAEPPAIHIRLPPDFFYPFMSSENTAHLIVYNNFLLLVSLLVLALLHVNSFYHS</sequence>
<feature type="domain" description="Tectonic-1-3" evidence="7">
    <location>
        <begin position="473"/>
        <end position="681"/>
    </location>
</feature>
<name>A0A9C6WRS9_FRAOC</name>
<dbReference type="PANTHER" id="PTHR14611:SF2">
    <property type="entry name" value="TECTONIC"/>
    <property type="match status" value="1"/>
</dbReference>
<evidence type="ECO:0000256" key="6">
    <source>
        <dbReference type="SAM" id="SignalP"/>
    </source>
</evidence>
<dbReference type="AlphaFoldDB" id="A0A9C6WRS9"/>
<evidence type="ECO:0000259" key="8">
    <source>
        <dbReference type="Pfam" id="PF25752"/>
    </source>
</evidence>
<gene>
    <name evidence="10" type="primary">LOC113204280</name>
</gene>
<protein>
    <submittedName>
        <fullName evidence="10">Tectonic-3</fullName>
    </submittedName>
</protein>
<dbReference type="GO" id="GO:0030030">
    <property type="term" value="P:cell projection organization"/>
    <property type="evidence" value="ECO:0007669"/>
    <property type="project" value="UniProtKB-KW"/>
</dbReference>
<keyword evidence="5" id="KW-0812">Transmembrane</keyword>
<feature type="domain" description="Tectonic-1-3 N-terminal" evidence="8">
    <location>
        <begin position="136"/>
        <end position="219"/>
    </location>
</feature>
<dbReference type="RefSeq" id="XP_052125837.1">
    <property type="nucleotide sequence ID" value="XM_052269877.1"/>
</dbReference>
<evidence type="ECO:0000256" key="5">
    <source>
        <dbReference type="SAM" id="Phobius"/>
    </source>
</evidence>
<organism evidence="9 10">
    <name type="scientific">Frankliniella occidentalis</name>
    <name type="common">Western flower thrips</name>
    <name type="synonym">Euthrips occidentalis</name>
    <dbReference type="NCBI Taxonomy" id="133901"/>
    <lineage>
        <taxon>Eukaryota</taxon>
        <taxon>Metazoa</taxon>
        <taxon>Ecdysozoa</taxon>
        <taxon>Arthropoda</taxon>
        <taxon>Hexapoda</taxon>
        <taxon>Insecta</taxon>
        <taxon>Pterygota</taxon>
        <taxon>Neoptera</taxon>
        <taxon>Paraneoptera</taxon>
        <taxon>Thysanoptera</taxon>
        <taxon>Terebrantia</taxon>
        <taxon>Thripoidea</taxon>
        <taxon>Thripidae</taxon>
        <taxon>Frankliniella</taxon>
    </lineage>
</organism>
<reference evidence="10" key="1">
    <citation type="submission" date="2025-08" db="UniProtKB">
        <authorList>
            <consortium name="RefSeq"/>
        </authorList>
    </citation>
    <scope>IDENTIFICATION</scope>
    <source>
        <tissue evidence="10">Whole organism</tissue>
    </source>
</reference>
<accession>A0A9C6WRS9</accession>
<proteinExistence type="inferred from homology"/>
<evidence type="ECO:0000256" key="4">
    <source>
        <dbReference type="ARBA" id="ARBA00023180"/>
    </source>
</evidence>
<evidence type="ECO:0000313" key="9">
    <source>
        <dbReference type="Proteomes" id="UP000504606"/>
    </source>
</evidence>
<keyword evidence="3" id="KW-0970">Cilium biogenesis/degradation</keyword>
<dbReference type="InterPro" id="IPR057724">
    <property type="entry name" value="TCTN1-3_N"/>
</dbReference>
<dbReference type="KEGG" id="foc:113204280"/>
<comment type="similarity">
    <text evidence="1">Belongs to the tectonic family.</text>
</comment>